<proteinExistence type="predicted"/>
<name>A0A382ARM7_9ZZZZ</name>
<feature type="region of interest" description="Disordered" evidence="1">
    <location>
        <begin position="385"/>
        <end position="404"/>
    </location>
</feature>
<dbReference type="EMBL" id="UINC01026517">
    <property type="protein sequence ID" value="SVB04118.1"/>
    <property type="molecule type" value="Genomic_DNA"/>
</dbReference>
<sequence length="404" mass="45438">VLALGDSGVAKAPPKNVAAIVTEYRHNSHADVIVGRLLQTYTLDDKGERPNLKLVSLYLDQVPENDTGKKWSEKYGVPIHKTIRGALTLGGDKLSVDGVLLVAEHGDYPKNAFGSQAFPKRRFFEETQKIFRESGRTVPVFVDKHLSDNWADAKWCFDVSHELGFPLLAGSSLPLLWRHPAADVRKDAKLKEILVTTYHSPDAYGFHALEVLQCLAERRATGETGVRRVQCLSGKEVWEAGHKGLFDPKLLDAAINRAKHHSSQLGKLPLEQLVKKPFLFHIEYRDGLKANVINLENAVWEWCAAWQETGEDSIQSTLFKTQENRPFGHFTFLVQGIEKTFHSGRPAWPAERTLLTTGMLDALLRSKAQGGKPIETPHLAIPYKSEWSWEKPPPPPKERPWNKQ</sequence>
<feature type="non-terminal residue" evidence="2">
    <location>
        <position position="1"/>
    </location>
</feature>
<gene>
    <name evidence="2" type="ORF">METZ01_LOCUS156972</name>
</gene>
<reference evidence="2" key="1">
    <citation type="submission" date="2018-05" db="EMBL/GenBank/DDBJ databases">
        <authorList>
            <person name="Lanie J.A."/>
            <person name="Ng W.-L."/>
            <person name="Kazmierczak K.M."/>
            <person name="Andrzejewski T.M."/>
            <person name="Davidsen T.M."/>
            <person name="Wayne K.J."/>
            <person name="Tettelin H."/>
            <person name="Glass J.I."/>
            <person name="Rusch D."/>
            <person name="Podicherti R."/>
            <person name="Tsui H.-C.T."/>
            <person name="Winkler M.E."/>
        </authorList>
    </citation>
    <scope>NUCLEOTIDE SEQUENCE</scope>
</reference>
<accession>A0A382ARM7</accession>
<evidence type="ECO:0000256" key="1">
    <source>
        <dbReference type="SAM" id="MobiDB-lite"/>
    </source>
</evidence>
<protein>
    <submittedName>
        <fullName evidence="2">Uncharacterized protein</fullName>
    </submittedName>
</protein>
<organism evidence="2">
    <name type="scientific">marine metagenome</name>
    <dbReference type="NCBI Taxonomy" id="408172"/>
    <lineage>
        <taxon>unclassified sequences</taxon>
        <taxon>metagenomes</taxon>
        <taxon>ecological metagenomes</taxon>
    </lineage>
</organism>
<dbReference type="AlphaFoldDB" id="A0A382ARM7"/>
<evidence type="ECO:0000313" key="2">
    <source>
        <dbReference type="EMBL" id="SVB04118.1"/>
    </source>
</evidence>